<dbReference type="InterPro" id="IPR012677">
    <property type="entry name" value="Nucleotide-bd_a/b_plait_sf"/>
</dbReference>
<dbReference type="SUPFAM" id="SSF54928">
    <property type="entry name" value="RNA-binding domain, RBD"/>
    <property type="match status" value="2"/>
</dbReference>
<dbReference type="PROSITE" id="PS50102">
    <property type="entry name" value="RRM"/>
    <property type="match status" value="2"/>
</dbReference>
<evidence type="ECO:0000313" key="5">
    <source>
        <dbReference type="Proteomes" id="UP001295794"/>
    </source>
</evidence>
<dbReference type="Proteomes" id="UP001295794">
    <property type="component" value="Unassembled WGS sequence"/>
</dbReference>
<dbReference type="EMBL" id="CAVNYO010000007">
    <property type="protein sequence ID" value="CAK5262053.1"/>
    <property type="molecule type" value="Genomic_DNA"/>
</dbReference>
<protein>
    <recommendedName>
        <fullName evidence="3">RRM domain-containing protein</fullName>
    </recommendedName>
</protein>
<comment type="caution">
    <text evidence="4">The sequence shown here is derived from an EMBL/GenBank/DDBJ whole genome shotgun (WGS) entry which is preliminary data.</text>
</comment>
<dbReference type="Pfam" id="PF00076">
    <property type="entry name" value="RRM_1"/>
    <property type="match status" value="1"/>
</dbReference>
<keyword evidence="5" id="KW-1185">Reference proteome</keyword>
<dbReference type="PANTHER" id="PTHR48025">
    <property type="entry name" value="OS02G0815200 PROTEIN"/>
    <property type="match status" value="1"/>
</dbReference>
<sequence>MSHLPSLSGPIFRFSRETNAVRVEHIPLNTNRFEILSLFKTLVGEIRTSRDLEEGIEITFYTADAARKALCMSGYSVAGFPIQVTSVVRSASPLTNDGHYGRRNDQRRNLYVLGIPFGMTNQSLASLFSAYGTVAHCVILATLDGASRRRGFVVMSTHEEAKQVMAALGRSSRNGISGMDISWAVVQRSKGFLDGGDRAGVISSSSLASSPVVESSSILRPFESEGLPSPSPVPTTSLLIFNLPSLLFGSKEDLRGLVCPFGSINDLRLITLGPSMHNDAQSTAAVVRYCNISAAQESVRALDGESYAGCTIRAIYLVDSQAEPPSLPSSPLIETPTLPDISSFGYDVPHCSQGGPPSIKSTFSGRNVLNRYNASTDYNPLCASSFDVPTSQFPAYGLDGLSMGSVPYLFSQGIVHHHYD</sequence>
<dbReference type="GO" id="GO:0003729">
    <property type="term" value="F:mRNA binding"/>
    <property type="evidence" value="ECO:0007669"/>
    <property type="project" value="TreeGrafter"/>
</dbReference>
<gene>
    <name evidence="4" type="ORF">MYCIT1_LOCUS468</name>
</gene>
<keyword evidence="1 2" id="KW-0694">RNA-binding</keyword>
<evidence type="ECO:0000313" key="4">
    <source>
        <dbReference type="EMBL" id="CAK5262053.1"/>
    </source>
</evidence>
<accession>A0AAD2GTB2</accession>
<dbReference type="SMART" id="SM00360">
    <property type="entry name" value="RRM"/>
    <property type="match status" value="3"/>
</dbReference>
<dbReference type="PANTHER" id="PTHR48025:SF1">
    <property type="entry name" value="RRM DOMAIN-CONTAINING PROTEIN"/>
    <property type="match status" value="1"/>
</dbReference>
<dbReference type="Gene3D" id="3.30.70.330">
    <property type="match status" value="2"/>
</dbReference>
<dbReference type="AlphaFoldDB" id="A0AAD2GTB2"/>
<reference evidence="4" key="1">
    <citation type="submission" date="2023-11" db="EMBL/GenBank/DDBJ databases">
        <authorList>
            <person name="De Vega J J."/>
            <person name="De Vega J J."/>
        </authorList>
    </citation>
    <scope>NUCLEOTIDE SEQUENCE</scope>
</reference>
<evidence type="ECO:0000256" key="1">
    <source>
        <dbReference type="ARBA" id="ARBA00022884"/>
    </source>
</evidence>
<dbReference type="InterPro" id="IPR000504">
    <property type="entry name" value="RRM_dom"/>
</dbReference>
<organism evidence="4 5">
    <name type="scientific">Mycena citricolor</name>
    <dbReference type="NCBI Taxonomy" id="2018698"/>
    <lineage>
        <taxon>Eukaryota</taxon>
        <taxon>Fungi</taxon>
        <taxon>Dikarya</taxon>
        <taxon>Basidiomycota</taxon>
        <taxon>Agaricomycotina</taxon>
        <taxon>Agaricomycetes</taxon>
        <taxon>Agaricomycetidae</taxon>
        <taxon>Agaricales</taxon>
        <taxon>Marasmiineae</taxon>
        <taxon>Mycenaceae</taxon>
        <taxon>Mycena</taxon>
    </lineage>
</organism>
<dbReference type="CDD" id="cd00590">
    <property type="entry name" value="RRM_SF"/>
    <property type="match status" value="3"/>
</dbReference>
<name>A0AAD2GTB2_9AGAR</name>
<dbReference type="InterPro" id="IPR050502">
    <property type="entry name" value="Euk_RNA-bind_prot"/>
</dbReference>
<evidence type="ECO:0000256" key="2">
    <source>
        <dbReference type="PROSITE-ProRule" id="PRU00176"/>
    </source>
</evidence>
<feature type="domain" description="RRM" evidence="3">
    <location>
        <begin position="108"/>
        <end position="191"/>
    </location>
</feature>
<proteinExistence type="predicted"/>
<dbReference type="InterPro" id="IPR035979">
    <property type="entry name" value="RBD_domain_sf"/>
</dbReference>
<feature type="domain" description="RRM" evidence="3">
    <location>
        <begin position="236"/>
        <end position="319"/>
    </location>
</feature>
<evidence type="ECO:0000259" key="3">
    <source>
        <dbReference type="PROSITE" id="PS50102"/>
    </source>
</evidence>
<dbReference type="GO" id="GO:0005634">
    <property type="term" value="C:nucleus"/>
    <property type="evidence" value="ECO:0007669"/>
    <property type="project" value="TreeGrafter"/>
</dbReference>